<evidence type="ECO:0000256" key="2">
    <source>
        <dbReference type="ARBA" id="ARBA00022553"/>
    </source>
</evidence>
<keyword evidence="5" id="KW-1185">Reference proteome</keyword>
<reference evidence="4 5" key="1">
    <citation type="submission" date="2019-04" db="EMBL/GenBank/DDBJ databases">
        <title>Friends and foes A comparative genomics studyof 23 Aspergillus species from section Flavi.</title>
        <authorList>
            <consortium name="DOE Joint Genome Institute"/>
            <person name="Kjaerbolling I."/>
            <person name="Vesth T."/>
            <person name="Frisvad J.C."/>
            <person name="Nybo J.L."/>
            <person name="Theobald S."/>
            <person name="Kildgaard S."/>
            <person name="Isbrandt T."/>
            <person name="Kuo A."/>
            <person name="Sato A."/>
            <person name="Lyhne E.K."/>
            <person name="Kogle M.E."/>
            <person name="Wiebenga A."/>
            <person name="Kun R.S."/>
            <person name="Lubbers R.J."/>
            <person name="Makela M.R."/>
            <person name="Barry K."/>
            <person name="Chovatia M."/>
            <person name="Clum A."/>
            <person name="Daum C."/>
            <person name="Haridas S."/>
            <person name="He G."/>
            <person name="LaButti K."/>
            <person name="Lipzen A."/>
            <person name="Mondo S."/>
            <person name="Riley R."/>
            <person name="Salamov A."/>
            <person name="Simmons B.A."/>
            <person name="Magnuson J.K."/>
            <person name="Henrissat B."/>
            <person name="Mortensen U.H."/>
            <person name="Larsen T.O."/>
            <person name="Devries R.P."/>
            <person name="Grigoriev I.V."/>
            <person name="Machida M."/>
            <person name="Baker S.E."/>
            <person name="Andersen M.R."/>
        </authorList>
    </citation>
    <scope>NUCLEOTIDE SEQUENCE [LARGE SCALE GENOMIC DNA]</scope>
    <source>
        <strain evidence="4 5">IBT 29228</strain>
    </source>
</reference>
<keyword evidence="2" id="KW-0597">Phosphoprotein</keyword>
<dbReference type="AlphaFoldDB" id="A0A5N7AZH4"/>
<dbReference type="PROSITE" id="PS50075">
    <property type="entry name" value="CARRIER"/>
    <property type="match status" value="1"/>
</dbReference>
<dbReference type="InterPro" id="IPR020845">
    <property type="entry name" value="AMP-binding_CS"/>
</dbReference>
<gene>
    <name evidence="4" type="ORF">BDV26DRAFT_299832</name>
</gene>
<feature type="domain" description="Carrier" evidence="3">
    <location>
        <begin position="554"/>
        <end position="637"/>
    </location>
</feature>
<dbReference type="Pfam" id="PF07993">
    <property type="entry name" value="NAD_binding_4"/>
    <property type="match status" value="1"/>
</dbReference>
<sequence length="1044" mass="116472">MEQPQIPLNAGERLLTNVVDEVAKYSPQKRVCIIPNGLEVSQGFRDMSFGELAHTVNALSWWIEEQIGKAEKNETVAYMGRNDIFYLIFILACNKTGYTPLLPSTRLSDEAYQHILGVTECHKFFYSHDKERQISEMKKLLKDTEFYEVPATADILNSSNTPEPYPVTKTFTAAENDVAFIIHSSGTTGMPKPVPLTHGFVGTLDSVAFLPAPAGRRVASPSDPGFSNLVLATTPFFHLMGLYCFVTAIFHNTPFANLPDKPVSVDLVMDTIYATKPNTALLAPAILDDISQIQTGLDCLSTLNTVIYAGAPLATEIGNRILPYTKLMTLIGSSEMGIISSLVPEGEDNWGYFEWHPAYGVEMQHRGDELYELVIPRRPTSRAIHGIFHTFPDRTEYASKDLFVSHPSNPKLWKYHGRFDDVIVLSNGEKLNPVTLENMVESHPKVHRVVVIGQGRFQTSLLVEPYWDQQGEAMDEPAFRDEIWPVVEQANETVPNYGRIAKMMIKLSSRDKPFKTTPKGTTQRQAVNKDYKEEIDAFYASADQQLNRSLPETISLANITRYVNEVVCSLLNKETINNDDDLYSSGLDSLQTIQLATILRNAISLQAPVGDRPQITAQHIYAHSTVTQLAHFLLKTVTGDSLTSISHHERVQHIVVKYTEDIPARLLPQIQLPPTSTVILTGSTGSLGTYLLHSLLINSSISKVYCFNRSDAQSRQIQSFKGKGLDATPLSDASRVEFLKVSFGEPHFGIDDTKYTSLLNKVDLIIHNAWKVNFNHPLESFEDPHIKGVREFISFSLESKYNAHLSFVSSVSTIGAWTSDMGPVVPELPFENADAVLKQGYGESKHVAERMCTIASRKACIPTTIFRVGQIAGPTTKSGLWNPDEWLPTIVATSKALGKVPNDIGSMPIDWVPVDTLAQITVEALQTRRRTLTKTPNAFFHLMNPHHAKWSSLIPAIECKYKTKTVPFSEWIRDLESIKNPSDQDVRDKPALKLLDFYRGLASDEGLLSATISVERTKEASETMRGLGPVSAELMEIWIEQWGF</sequence>
<dbReference type="Gene3D" id="1.10.1200.10">
    <property type="entry name" value="ACP-like"/>
    <property type="match status" value="1"/>
</dbReference>
<evidence type="ECO:0000259" key="3">
    <source>
        <dbReference type="PROSITE" id="PS50075"/>
    </source>
</evidence>
<dbReference type="PROSITE" id="PS00455">
    <property type="entry name" value="AMP_BINDING"/>
    <property type="match status" value="1"/>
</dbReference>
<dbReference type="SUPFAM" id="SSF47336">
    <property type="entry name" value="ACP-like"/>
    <property type="match status" value="1"/>
</dbReference>
<protein>
    <recommendedName>
        <fullName evidence="3">Carrier domain-containing protein</fullName>
    </recommendedName>
</protein>
<keyword evidence="1" id="KW-0596">Phosphopantetheine</keyword>
<dbReference type="InterPro" id="IPR000873">
    <property type="entry name" value="AMP-dep_synth/lig_dom"/>
</dbReference>
<evidence type="ECO:0000313" key="5">
    <source>
        <dbReference type="Proteomes" id="UP000326198"/>
    </source>
</evidence>
<dbReference type="InterPro" id="IPR013120">
    <property type="entry name" value="FAR_NAD-bd"/>
</dbReference>
<dbReference type="OrthoDB" id="429813at2759"/>
<dbReference type="SUPFAM" id="SSF51735">
    <property type="entry name" value="NAD(P)-binding Rossmann-fold domains"/>
    <property type="match status" value="1"/>
</dbReference>
<name>A0A5N7AZH4_9EURO</name>
<dbReference type="InterPro" id="IPR009081">
    <property type="entry name" value="PP-bd_ACP"/>
</dbReference>
<dbReference type="InterPro" id="IPR042099">
    <property type="entry name" value="ANL_N_sf"/>
</dbReference>
<dbReference type="Pfam" id="PF23562">
    <property type="entry name" value="AMP-binding_C_3"/>
    <property type="match status" value="1"/>
</dbReference>
<dbReference type="InterPro" id="IPR006162">
    <property type="entry name" value="Ppantetheine_attach_site"/>
</dbReference>
<proteinExistence type="predicted"/>
<dbReference type="Gene3D" id="3.40.50.720">
    <property type="entry name" value="NAD(P)-binding Rossmann-like Domain"/>
    <property type="match status" value="1"/>
</dbReference>
<organism evidence="4 5">
    <name type="scientific">Aspergillus bertholletiae</name>
    <dbReference type="NCBI Taxonomy" id="1226010"/>
    <lineage>
        <taxon>Eukaryota</taxon>
        <taxon>Fungi</taxon>
        <taxon>Dikarya</taxon>
        <taxon>Ascomycota</taxon>
        <taxon>Pezizomycotina</taxon>
        <taxon>Eurotiomycetes</taxon>
        <taxon>Eurotiomycetidae</taxon>
        <taxon>Eurotiales</taxon>
        <taxon>Aspergillaceae</taxon>
        <taxon>Aspergillus</taxon>
        <taxon>Aspergillus subgen. Circumdati</taxon>
    </lineage>
</organism>
<dbReference type="Proteomes" id="UP000326198">
    <property type="component" value="Unassembled WGS sequence"/>
</dbReference>
<dbReference type="InterPro" id="IPR051414">
    <property type="entry name" value="Adenylate-forming_Reductase"/>
</dbReference>
<evidence type="ECO:0000313" key="4">
    <source>
        <dbReference type="EMBL" id="KAE8375247.1"/>
    </source>
</evidence>
<dbReference type="PROSITE" id="PS00012">
    <property type="entry name" value="PHOSPHOPANTETHEINE"/>
    <property type="match status" value="1"/>
</dbReference>
<evidence type="ECO:0000256" key="1">
    <source>
        <dbReference type="ARBA" id="ARBA00022450"/>
    </source>
</evidence>
<accession>A0A5N7AZH4</accession>
<dbReference type="EMBL" id="ML736264">
    <property type="protein sequence ID" value="KAE8375247.1"/>
    <property type="molecule type" value="Genomic_DNA"/>
</dbReference>
<dbReference type="PANTHER" id="PTHR43439">
    <property type="entry name" value="PHENYLACETATE-COENZYME A LIGASE"/>
    <property type="match status" value="1"/>
</dbReference>
<dbReference type="InterPro" id="IPR036291">
    <property type="entry name" value="NAD(P)-bd_dom_sf"/>
</dbReference>
<dbReference type="InterPro" id="IPR036736">
    <property type="entry name" value="ACP-like_sf"/>
</dbReference>
<dbReference type="PANTHER" id="PTHR43439:SF2">
    <property type="entry name" value="ENZYME, PUTATIVE (JCVI)-RELATED"/>
    <property type="match status" value="1"/>
</dbReference>
<dbReference type="Pfam" id="PF00550">
    <property type="entry name" value="PP-binding"/>
    <property type="match status" value="1"/>
</dbReference>
<dbReference type="Gene3D" id="3.40.50.12780">
    <property type="entry name" value="N-terminal domain of ligase-like"/>
    <property type="match status" value="1"/>
</dbReference>
<dbReference type="Pfam" id="PF00501">
    <property type="entry name" value="AMP-binding"/>
    <property type="match status" value="1"/>
</dbReference>
<dbReference type="SUPFAM" id="SSF56801">
    <property type="entry name" value="Acetyl-CoA synthetase-like"/>
    <property type="match status" value="1"/>
</dbReference>